<keyword evidence="3 7" id="KW-0732">Signal</keyword>
<evidence type="ECO:0000256" key="1">
    <source>
        <dbReference type="ARBA" id="ARBA00001941"/>
    </source>
</evidence>
<protein>
    <submittedName>
        <fullName evidence="9">Polysaccharide deacetylase family protein</fullName>
    </submittedName>
</protein>
<evidence type="ECO:0000259" key="8">
    <source>
        <dbReference type="PROSITE" id="PS51677"/>
    </source>
</evidence>
<evidence type="ECO:0000256" key="4">
    <source>
        <dbReference type="ARBA" id="ARBA00022801"/>
    </source>
</evidence>
<comment type="caution">
    <text evidence="9">The sequence shown here is derived from an EMBL/GenBank/DDBJ whole genome shotgun (WGS) entry which is preliminary data.</text>
</comment>
<comment type="cofactor">
    <cofactor evidence="1">
        <name>Co(2+)</name>
        <dbReference type="ChEBI" id="CHEBI:48828"/>
    </cofactor>
</comment>
<feature type="domain" description="NodB homology" evidence="8">
    <location>
        <begin position="54"/>
        <end position="234"/>
    </location>
</feature>
<name>A0A8K0X0V5_9PEZI</name>
<dbReference type="GO" id="GO:0016810">
    <property type="term" value="F:hydrolase activity, acting on carbon-nitrogen (but not peptide) bonds"/>
    <property type="evidence" value="ECO:0007669"/>
    <property type="project" value="InterPro"/>
</dbReference>
<dbReference type="SUPFAM" id="SSF88713">
    <property type="entry name" value="Glycoside hydrolase/deacetylase"/>
    <property type="match status" value="1"/>
</dbReference>
<keyword evidence="2" id="KW-0479">Metal-binding</keyword>
<dbReference type="EMBL" id="JAGPXD010000005">
    <property type="protein sequence ID" value="KAH7353601.1"/>
    <property type="molecule type" value="Genomic_DNA"/>
</dbReference>
<dbReference type="PANTHER" id="PTHR46471">
    <property type="entry name" value="CHITIN DEACETYLASE"/>
    <property type="match status" value="1"/>
</dbReference>
<feature type="signal peptide" evidence="7">
    <location>
        <begin position="1"/>
        <end position="19"/>
    </location>
</feature>
<dbReference type="InterPro" id="IPR011330">
    <property type="entry name" value="Glyco_hydro/deAcase_b/a-brl"/>
</dbReference>
<gene>
    <name evidence="9" type="ORF">B0T11DRAFT_287093</name>
</gene>
<accession>A0A8K0X0V5</accession>
<dbReference type="AlphaFoldDB" id="A0A8K0X0V5"/>
<dbReference type="Proteomes" id="UP000813385">
    <property type="component" value="Unassembled WGS sequence"/>
</dbReference>
<sequence length="255" mass="28599">MLFGSTLCFLGTLLATAVAAPTDLSVIEARQSGLNNNKGNLPVGVVISKCTVPGTIALAFDDGPHEHTDRALDLLDKAGMKGTFFFNGQNYRNLVDFQSTLDRMIRDKHQIGSHTWNHPHLTTLTKSVVRAQMIKIEEHLLKMIGRYPLYMRPPFLETDARILGYLRDLDYKVISRDVETNDWMRDPPSSMAAFRKALDNGGRLVLAHEPIDETINIILPKMIEEVKKRGLKAVTVGTCLGDHSNNWYSKVVRKV</sequence>
<dbReference type="PROSITE" id="PS51677">
    <property type="entry name" value="NODB"/>
    <property type="match status" value="1"/>
</dbReference>
<dbReference type="InterPro" id="IPR002509">
    <property type="entry name" value="NODB_dom"/>
</dbReference>
<dbReference type="OrthoDB" id="407355at2759"/>
<evidence type="ECO:0000313" key="9">
    <source>
        <dbReference type="EMBL" id="KAH7353601.1"/>
    </source>
</evidence>
<organism evidence="9 10">
    <name type="scientific">Plectosphaerella cucumerina</name>
    <dbReference type="NCBI Taxonomy" id="40658"/>
    <lineage>
        <taxon>Eukaryota</taxon>
        <taxon>Fungi</taxon>
        <taxon>Dikarya</taxon>
        <taxon>Ascomycota</taxon>
        <taxon>Pezizomycotina</taxon>
        <taxon>Sordariomycetes</taxon>
        <taxon>Hypocreomycetidae</taxon>
        <taxon>Glomerellales</taxon>
        <taxon>Plectosphaerellaceae</taxon>
        <taxon>Plectosphaerella</taxon>
    </lineage>
</organism>
<keyword evidence="6" id="KW-0170">Cobalt</keyword>
<dbReference type="GO" id="GO:0046872">
    <property type="term" value="F:metal ion binding"/>
    <property type="evidence" value="ECO:0007669"/>
    <property type="project" value="UniProtKB-KW"/>
</dbReference>
<feature type="chain" id="PRO_5035463708" evidence="7">
    <location>
        <begin position="20"/>
        <end position="255"/>
    </location>
</feature>
<dbReference type="CDD" id="cd10951">
    <property type="entry name" value="CE4_ClCDA_like"/>
    <property type="match status" value="1"/>
</dbReference>
<evidence type="ECO:0000256" key="2">
    <source>
        <dbReference type="ARBA" id="ARBA00022723"/>
    </source>
</evidence>
<evidence type="ECO:0000256" key="3">
    <source>
        <dbReference type="ARBA" id="ARBA00022729"/>
    </source>
</evidence>
<evidence type="ECO:0000256" key="5">
    <source>
        <dbReference type="ARBA" id="ARBA00023277"/>
    </source>
</evidence>
<evidence type="ECO:0000256" key="6">
    <source>
        <dbReference type="ARBA" id="ARBA00023285"/>
    </source>
</evidence>
<keyword evidence="4" id="KW-0378">Hydrolase</keyword>
<keyword evidence="10" id="KW-1185">Reference proteome</keyword>
<reference evidence="9" key="1">
    <citation type="journal article" date="2021" name="Nat. Commun.">
        <title>Genetic determinants of endophytism in the Arabidopsis root mycobiome.</title>
        <authorList>
            <person name="Mesny F."/>
            <person name="Miyauchi S."/>
            <person name="Thiergart T."/>
            <person name="Pickel B."/>
            <person name="Atanasova L."/>
            <person name="Karlsson M."/>
            <person name="Huettel B."/>
            <person name="Barry K.W."/>
            <person name="Haridas S."/>
            <person name="Chen C."/>
            <person name="Bauer D."/>
            <person name="Andreopoulos W."/>
            <person name="Pangilinan J."/>
            <person name="LaButti K."/>
            <person name="Riley R."/>
            <person name="Lipzen A."/>
            <person name="Clum A."/>
            <person name="Drula E."/>
            <person name="Henrissat B."/>
            <person name="Kohler A."/>
            <person name="Grigoriev I.V."/>
            <person name="Martin F.M."/>
            <person name="Hacquard S."/>
        </authorList>
    </citation>
    <scope>NUCLEOTIDE SEQUENCE</scope>
    <source>
        <strain evidence="9">MPI-CAGE-AT-0016</strain>
    </source>
</reference>
<dbReference type="Gene3D" id="3.20.20.370">
    <property type="entry name" value="Glycoside hydrolase/deacetylase"/>
    <property type="match status" value="1"/>
</dbReference>
<proteinExistence type="predicted"/>
<dbReference type="Pfam" id="PF01522">
    <property type="entry name" value="Polysacc_deac_1"/>
    <property type="match status" value="1"/>
</dbReference>
<keyword evidence="5" id="KW-0119">Carbohydrate metabolism</keyword>
<dbReference type="PANTHER" id="PTHR46471:SF2">
    <property type="entry name" value="CHITIN DEACETYLASE-RELATED"/>
    <property type="match status" value="1"/>
</dbReference>
<evidence type="ECO:0000313" key="10">
    <source>
        <dbReference type="Proteomes" id="UP000813385"/>
    </source>
</evidence>
<dbReference type="GO" id="GO:0005975">
    <property type="term" value="P:carbohydrate metabolic process"/>
    <property type="evidence" value="ECO:0007669"/>
    <property type="project" value="InterPro"/>
</dbReference>
<evidence type="ECO:0000256" key="7">
    <source>
        <dbReference type="SAM" id="SignalP"/>
    </source>
</evidence>